<proteinExistence type="predicted"/>
<dbReference type="eggNOG" id="COG4695">
    <property type="taxonomic scope" value="Bacteria"/>
</dbReference>
<dbReference type="Proteomes" id="UP000002026">
    <property type="component" value="Chromosome"/>
</dbReference>
<accession>C7N4P6</accession>
<dbReference type="AlphaFoldDB" id="C7N4P6"/>
<reference evidence="1 2" key="1">
    <citation type="journal article" date="2009" name="Stand. Genomic Sci.">
        <title>Complete genome sequence of Slackia heliotrinireducens type strain (RHS 1).</title>
        <authorList>
            <person name="Pukall R."/>
            <person name="Lapidus A."/>
            <person name="Nolan M."/>
            <person name="Copeland A."/>
            <person name="Glavina Del Rio T."/>
            <person name="Lucas S."/>
            <person name="Chen F."/>
            <person name="Tice H."/>
            <person name="Cheng J.F."/>
            <person name="Chertkov O."/>
            <person name="Bruce D."/>
            <person name="Goodwin L."/>
            <person name="Kuske C."/>
            <person name="Brettin T."/>
            <person name="Detter J.C."/>
            <person name="Han C."/>
            <person name="Pitluck S."/>
            <person name="Pati A."/>
            <person name="Mavrommatis K."/>
            <person name="Ivanova N."/>
            <person name="Ovchinnikova G."/>
            <person name="Chen A."/>
            <person name="Palaniappan K."/>
            <person name="Schneider S."/>
            <person name="Rohde M."/>
            <person name="Chain P."/>
            <person name="D'haeseleer P."/>
            <person name="Goker M."/>
            <person name="Bristow J."/>
            <person name="Eisen J.A."/>
            <person name="Markowitz V."/>
            <person name="Kyrpides N.C."/>
            <person name="Klenk H.P."/>
            <person name="Hugenholtz P."/>
        </authorList>
    </citation>
    <scope>NUCLEOTIDE SEQUENCE [LARGE SCALE GENOMIC DNA]</scope>
    <source>
        <strain evidence="2">ATCC 29202 / DSM 20476 / NCTC 11029 / RHS 1</strain>
    </source>
</reference>
<dbReference type="STRING" id="471855.Shel_08250"/>
<protein>
    <submittedName>
        <fullName evidence="1">Phage portal protein, HK97 family</fullName>
    </submittedName>
</protein>
<dbReference type="EMBL" id="CP001684">
    <property type="protein sequence ID" value="ACV21881.1"/>
    <property type="molecule type" value="Genomic_DNA"/>
</dbReference>
<evidence type="ECO:0000313" key="2">
    <source>
        <dbReference type="Proteomes" id="UP000002026"/>
    </source>
</evidence>
<dbReference type="Pfam" id="PF04860">
    <property type="entry name" value="Phage_portal"/>
    <property type="match status" value="1"/>
</dbReference>
<dbReference type="KEGG" id="shi:Shel_08250"/>
<dbReference type="RefSeq" id="WP_012797985.1">
    <property type="nucleotide sequence ID" value="NC_013165.1"/>
</dbReference>
<name>C7N4P6_SLAHD</name>
<dbReference type="InterPro" id="IPR006944">
    <property type="entry name" value="Phage/GTA_portal"/>
</dbReference>
<gene>
    <name evidence="1" type="ordered locus">Shel_08250</name>
</gene>
<dbReference type="HOGENOM" id="CLU_054194_0_0_11"/>
<sequence length="416" mass="46089">MARLTDLFKRRDGRRTERLEVTGRPATFTAFSGDPYSNDVFRAGVDAIARLAAKFLLTPVVRFSDGTSAQGDDRLARLLQVEPNPLMTAYDLLYMQYTHLYLHNNSYVYVHREGGRVVGLYPVHVSHCDYTQDQAGNVYCEFTFANGRAYTLPYRDVIHLRRHFNSADVEGDPNDAIAAGVELADVQNQGIRNAIKTAGSIRGIVHFTQIMSADKLKEQKEAFVKDYLSLENSGGIAAVDQSMEYTPIEQKPLTISKEDQDATKAKIYNYLGIGESIVNSTFTDDEFGAFDEAVIEALALQTELEYTRKIYTPEQIAGGRKIDCSTSRLHFINNARKVELLNSAVPMGVITINQALDLMGLPPIAEDRRIQSLNYASAELVDQYQLFKAGNGAVHSMSGDFAGAPDDDGTENDPTA</sequence>
<organism evidence="1 2">
    <name type="scientific">Slackia heliotrinireducens (strain ATCC 29202 / DSM 20476 / NCTC 11029 / RHS 1)</name>
    <name type="common">Peptococcus heliotrinreducens</name>
    <dbReference type="NCBI Taxonomy" id="471855"/>
    <lineage>
        <taxon>Bacteria</taxon>
        <taxon>Bacillati</taxon>
        <taxon>Actinomycetota</taxon>
        <taxon>Coriobacteriia</taxon>
        <taxon>Eggerthellales</taxon>
        <taxon>Eggerthellaceae</taxon>
        <taxon>Slackia</taxon>
    </lineage>
</organism>
<evidence type="ECO:0000313" key="1">
    <source>
        <dbReference type="EMBL" id="ACV21881.1"/>
    </source>
</evidence>
<keyword evidence="2" id="KW-1185">Reference proteome</keyword>